<dbReference type="Proteomes" id="UP000240996">
    <property type="component" value="Unassembled WGS sequence"/>
</dbReference>
<accession>A0A2T4YUF9</accession>
<dbReference type="InterPro" id="IPR008972">
    <property type="entry name" value="Cupredoxin"/>
</dbReference>
<dbReference type="GO" id="GO:0016491">
    <property type="term" value="F:oxidoreductase activity"/>
    <property type="evidence" value="ECO:0007669"/>
    <property type="project" value="UniProtKB-KW"/>
</dbReference>
<dbReference type="Pfam" id="PF07732">
    <property type="entry name" value="Cu-oxidase_3"/>
    <property type="match status" value="1"/>
</dbReference>
<dbReference type="EMBL" id="PZZN01000001">
    <property type="protein sequence ID" value="PTM47448.1"/>
    <property type="molecule type" value="Genomic_DNA"/>
</dbReference>
<dbReference type="InterPro" id="IPR045087">
    <property type="entry name" value="Cu-oxidase_fam"/>
</dbReference>
<dbReference type="PANTHER" id="PTHR11709">
    <property type="entry name" value="MULTI-COPPER OXIDASE"/>
    <property type="match status" value="1"/>
</dbReference>
<keyword evidence="1" id="KW-0479">Metal-binding</keyword>
<protein>
    <submittedName>
        <fullName evidence="5">Multicopper oxidase</fullName>
    </submittedName>
</protein>
<keyword evidence="3" id="KW-0186">Copper</keyword>
<comment type="caution">
    <text evidence="5">The sequence shown here is derived from an EMBL/GenBank/DDBJ whole genome shotgun (WGS) entry which is preliminary data.</text>
</comment>
<evidence type="ECO:0000256" key="1">
    <source>
        <dbReference type="ARBA" id="ARBA00022723"/>
    </source>
</evidence>
<evidence type="ECO:0000313" key="6">
    <source>
        <dbReference type="Proteomes" id="UP000240996"/>
    </source>
</evidence>
<gene>
    <name evidence="5" type="ORF">C8J24_0845</name>
</gene>
<evidence type="ECO:0000313" key="5">
    <source>
        <dbReference type="EMBL" id="PTM47448.1"/>
    </source>
</evidence>
<keyword evidence="2" id="KW-0560">Oxidoreductase</keyword>
<feature type="domain" description="Plastocyanin-like" evidence="4">
    <location>
        <begin position="78"/>
        <end position="173"/>
    </location>
</feature>
<evidence type="ECO:0000256" key="2">
    <source>
        <dbReference type="ARBA" id="ARBA00023002"/>
    </source>
</evidence>
<sequence length="355" mass="39548">MTMGDESISPSGIDWTKTAAQGVTNFQTFGCNVFKASLPTPDRLTPDISFVRQVTTSGNLVAPDGVRLRYWAFEDPASGIKSPYPSPLMRVREGQIVHVTLLTAKHAHTIHHHGIEPTTMHDGVGHVSFEVANQFTYQWKASSPGTFFYHCHRNTPLHFEMGMFGGLIVDPPEGPGYLYSTPMQNAPYQRYQVERLWVCDDMDARWHNVLSNNHDAGMCGENVGLNRFEPKYFLINGVFPTKTMTDQRVAAKARVGETILIRLLNASYSILRVTFQVPVTCVSCDGHRLGKESWNAPIVFPAGTPIELTSAARLDFLITATQRGAINATIEYLHWITRRVQDNGRGVAKTQIVVS</sequence>
<dbReference type="AlphaFoldDB" id="A0A2T4YUF9"/>
<dbReference type="GO" id="GO:0005507">
    <property type="term" value="F:copper ion binding"/>
    <property type="evidence" value="ECO:0007669"/>
    <property type="project" value="InterPro"/>
</dbReference>
<name>A0A2T4YUF9_9SPHN</name>
<evidence type="ECO:0000259" key="4">
    <source>
        <dbReference type="Pfam" id="PF07732"/>
    </source>
</evidence>
<organism evidence="5 6">
    <name type="scientific">Sphingomonas aerolata</name>
    <dbReference type="NCBI Taxonomy" id="185951"/>
    <lineage>
        <taxon>Bacteria</taxon>
        <taxon>Pseudomonadati</taxon>
        <taxon>Pseudomonadota</taxon>
        <taxon>Alphaproteobacteria</taxon>
        <taxon>Sphingomonadales</taxon>
        <taxon>Sphingomonadaceae</taxon>
        <taxon>Sphingomonas</taxon>
    </lineage>
</organism>
<keyword evidence="6" id="KW-1185">Reference proteome</keyword>
<dbReference type="Gene3D" id="2.60.40.420">
    <property type="entry name" value="Cupredoxins - blue copper proteins"/>
    <property type="match status" value="1"/>
</dbReference>
<dbReference type="InterPro" id="IPR011707">
    <property type="entry name" value="Cu-oxidase-like_N"/>
</dbReference>
<reference evidence="5 6" key="1">
    <citation type="submission" date="2018-04" db="EMBL/GenBank/DDBJ databases">
        <title>Genomic Encyclopedia of Type Strains, Phase III (KMG-III): the genomes of soil and plant-associated and newly described type strains.</title>
        <authorList>
            <person name="Whitman W."/>
        </authorList>
    </citation>
    <scope>NUCLEOTIDE SEQUENCE [LARGE SCALE GENOMIC DNA]</scope>
    <source>
        <strain evidence="5 6">NW12</strain>
    </source>
</reference>
<proteinExistence type="predicted"/>
<dbReference type="SUPFAM" id="SSF49503">
    <property type="entry name" value="Cupredoxins"/>
    <property type="match status" value="2"/>
</dbReference>
<dbReference type="PANTHER" id="PTHR11709:SF394">
    <property type="entry name" value="FI03373P-RELATED"/>
    <property type="match status" value="1"/>
</dbReference>
<evidence type="ECO:0000256" key="3">
    <source>
        <dbReference type="ARBA" id="ARBA00023008"/>
    </source>
</evidence>